<protein>
    <submittedName>
        <fullName evidence="2">Uncharacterized protein</fullName>
    </submittedName>
</protein>
<feature type="compositionally biased region" description="Basic residues" evidence="1">
    <location>
        <begin position="46"/>
        <end position="65"/>
    </location>
</feature>
<name>A0A131YFL9_RHIAP</name>
<reference evidence="2" key="1">
    <citation type="journal article" date="2016" name="Ticks Tick Borne Dis.">
        <title>De novo assembly and annotation of the salivary gland transcriptome of Rhipicephalus appendiculatus male and female ticks during blood feeding.</title>
        <authorList>
            <person name="de Castro M.H."/>
            <person name="de Klerk D."/>
            <person name="Pienaar R."/>
            <person name="Latif A.A."/>
            <person name="Rees D.J."/>
            <person name="Mans B.J."/>
        </authorList>
    </citation>
    <scope>NUCLEOTIDE SEQUENCE</scope>
    <source>
        <tissue evidence="2">Salivary glands</tissue>
    </source>
</reference>
<feature type="compositionally biased region" description="Basic residues" evidence="1">
    <location>
        <begin position="13"/>
        <end position="22"/>
    </location>
</feature>
<organism evidence="2">
    <name type="scientific">Rhipicephalus appendiculatus</name>
    <name type="common">Brown ear tick</name>
    <dbReference type="NCBI Taxonomy" id="34631"/>
    <lineage>
        <taxon>Eukaryota</taxon>
        <taxon>Metazoa</taxon>
        <taxon>Ecdysozoa</taxon>
        <taxon>Arthropoda</taxon>
        <taxon>Chelicerata</taxon>
        <taxon>Arachnida</taxon>
        <taxon>Acari</taxon>
        <taxon>Parasitiformes</taxon>
        <taxon>Ixodida</taxon>
        <taxon>Ixodoidea</taxon>
        <taxon>Ixodidae</taxon>
        <taxon>Rhipicephalinae</taxon>
        <taxon>Rhipicephalus</taxon>
        <taxon>Rhipicephalus</taxon>
    </lineage>
</organism>
<dbReference type="AlphaFoldDB" id="A0A131YFL9"/>
<proteinExistence type="predicted"/>
<dbReference type="EMBL" id="GEDV01011836">
    <property type="protein sequence ID" value="JAP76721.1"/>
    <property type="molecule type" value="Transcribed_RNA"/>
</dbReference>
<feature type="compositionally biased region" description="Polar residues" evidence="1">
    <location>
        <begin position="23"/>
        <end position="45"/>
    </location>
</feature>
<evidence type="ECO:0000256" key="1">
    <source>
        <dbReference type="SAM" id="MobiDB-lite"/>
    </source>
</evidence>
<accession>A0A131YFL9</accession>
<evidence type="ECO:0000313" key="2">
    <source>
        <dbReference type="EMBL" id="JAP76721.1"/>
    </source>
</evidence>
<sequence length="104" mass="11986">MRNTRPAYEGGGKKGKQWHGRTARTNVPTKSSNGQFVSHFPTNSRRGGKMSHLGRRGSRRQRRNTKIPLLAYHRIFKRMTHTSYTRIRQSTCSVYTTRSPPLEA</sequence>
<feature type="region of interest" description="Disordered" evidence="1">
    <location>
        <begin position="1"/>
        <end position="66"/>
    </location>
</feature>